<feature type="non-terminal residue" evidence="2">
    <location>
        <position position="145"/>
    </location>
</feature>
<dbReference type="Proteomes" id="UP000076962">
    <property type="component" value="Unassembled WGS sequence"/>
</dbReference>
<dbReference type="AlphaFoldDB" id="A0A176RVJ0"/>
<feature type="transmembrane region" description="Helical" evidence="1">
    <location>
        <begin position="21"/>
        <end position="49"/>
    </location>
</feature>
<feature type="transmembrane region" description="Helical" evidence="1">
    <location>
        <begin position="86"/>
        <end position="104"/>
    </location>
</feature>
<gene>
    <name evidence="2" type="ORF">THIOM_004590</name>
</gene>
<comment type="caution">
    <text evidence="2">The sequence shown here is derived from an EMBL/GenBank/DDBJ whole genome shotgun (WGS) entry which is preliminary data.</text>
</comment>
<dbReference type="EMBL" id="LUTY01002676">
    <property type="protein sequence ID" value="OAD19754.1"/>
    <property type="molecule type" value="Genomic_DNA"/>
</dbReference>
<keyword evidence="1" id="KW-0812">Transmembrane</keyword>
<proteinExistence type="predicted"/>
<name>A0A176RVJ0_9GAMM</name>
<keyword evidence="1" id="KW-1133">Transmembrane helix</keyword>
<keyword evidence="3" id="KW-1185">Reference proteome</keyword>
<evidence type="ECO:0000313" key="2">
    <source>
        <dbReference type="EMBL" id="OAD19754.1"/>
    </source>
</evidence>
<reference evidence="2 3" key="1">
    <citation type="submission" date="2016-05" db="EMBL/GenBank/DDBJ databases">
        <title>Single-cell genome of chain-forming Candidatus Thiomargarita nelsonii and comparison to other large sulfur-oxidizing bacteria.</title>
        <authorList>
            <person name="Winkel M."/>
            <person name="Salman V."/>
            <person name="Woyke T."/>
            <person name="Schulz-Vogt H."/>
            <person name="Richter M."/>
            <person name="Flood B."/>
            <person name="Bailey J."/>
            <person name="Amann R."/>
            <person name="Mussmann M."/>
        </authorList>
    </citation>
    <scope>NUCLEOTIDE SEQUENCE [LARGE SCALE GENOMIC DNA]</scope>
    <source>
        <strain evidence="2 3">THI036</strain>
    </source>
</reference>
<accession>A0A176RVJ0</accession>
<organism evidence="2 3">
    <name type="scientific">Candidatus Thiomargarita nelsonii</name>
    <dbReference type="NCBI Taxonomy" id="1003181"/>
    <lineage>
        <taxon>Bacteria</taxon>
        <taxon>Pseudomonadati</taxon>
        <taxon>Pseudomonadota</taxon>
        <taxon>Gammaproteobacteria</taxon>
        <taxon>Thiotrichales</taxon>
        <taxon>Thiotrichaceae</taxon>
        <taxon>Thiomargarita</taxon>
    </lineage>
</organism>
<protein>
    <submittedName>
        <fullName evidence="2">Uncharacterized protein</fullName>
    </submittedName>
</protein>
<sequence length="145" mass="16742">MNILKDLIHQLKNVLHTIHRIGLIVLKTLFRVMNWIFAICFITLGLTLLVTPLKVGMIFIIVGILISPHMIDFIKYKVNVKVAASTQLIIALLGIVTVIVSLNYEQRLLVGLLIQNAWIEYDNENQADQFQVYLEREEMKNRKKT</sequence>
<keyword evidence="1" id="KW-0472">Membrane</keyword>
<evidence type="ECO:0000256" key="1">
    <source>
        <dbReference type="SAM" id="Phobius"/>
    </source>
</evidence>
<evidence type="ECO:0000313" key="3">
    <source>
        <dbReference type="Proteomes" id="UP000076962"/>
    </source>
</evidence>